<comment type="subcellular location">
    <subcellularLocation>
        <location evidence="1 14">Cytoplasm</location>
    </subcellularLocation>
</comment>
<dbReference type="GO" id="GO:0005737">
    <property type="term" value="C:cytoplasm"/>
    <property type="evidence" value="ECO:0007669"/>
    <property type="project" value="UniProtKB-SubCell"/>
</dbReference>
<feature type="domain" description="GHMP kinase C-terminal" evidence="16">
    <location>
        <begin position="211"/>
        <end position="283"/>
    </location>
</feature>
<reference evidence="17" key="1">
    <citation type="journal article" date="2023" name="J Glob Antimicrob Resist">
        <title>Emergence of NDM-1 and KPC-3 carbapenemases in Kluyvera cryocrescens: Investigating genetic heterogeneity and acquisition routes of blaNDM-1 in Enterobacterales species in Portugal.</title>
        <authorList>
            <person name="Loiodice M."/>
            <person name="Ribeiro M."/>
            <person name="Peixe L."/>
            <person name="Novais A."/>
        </authorList>
    </citation>
    <scope>NUCLEOTIDE SEQUENCE</scope>
    <source>
        <strain evidence="17">K629</strain>
    </source>
</reference>
<keyword evidence="11 14" id="KW-0418">Kinase</keyword>
<evidence type="ECO:0000256" key="9">
    <source>
        <dbReference type="ARBA" id="ARBA00022697"/>
    </source>
</evidence>
<evidence type="ECO:0000256" key="4">
    <source>
        <dbReference type="ARBA" id="ARBA00012078"/>
    </source>
</evidence>
<dbReference type="NCBIfam" id="NF002288">
    <property type="entry name" value="PRK01212.1-4"/>
    <property type="match status" value="1"/>
</dbReference>
<dbReference type="FunFam" id="3.30.70.890:FF:000002">
    <property type="entry name" value="Homoserine kinase"/>
    <property type="match status" value="1"/>
</dbReference>
<dbReference type="InterPro" id="IPR000870">
    <property type="entry name" value="Homoserine_kinase"/>
</dbReference>
<dbReference type="HAMAP" id="MF_00384">
    <property type="entry name" value="Homoser_kinase"/>
    <property type="match status" value="1"/>
</dbReference>
<keyword evidence="9 14" id="KW-0791">Threonine biosynthesis</keyword>
<dbReference type="InterPro" id="IPR020568">
    <property type="entry name" value="Ribosomal_Su5_D2-typ_SF"/>
</dbReference>
<dbReference type="Pfam" id="PF08544">
    <property type="entry name" value="GHMP_kinases_C"/>
    <property type="match status" value="1"/>
</dbReference>
<dbReference type="FunFam" id="3.30.230.10:FF:000020">
    <property type="entry name" value="Homoserine kinase"/>
    <property type="match status" value="1"/>
</dbReference>
<dbReference type="PIRSF" id="PIRSF000676">
    <property type="entry name" value="Homoser_kin"/>
    <property type="match status" value="1"/>
</dbReference>
<evidence type="ECO:0000256" key="6">
    <source>
        <dbReference type="ARBA" id="ARBA00022490"/>
    </source>
</evidence>
<name>A0AAW9C8K7_KLUCR</name>
<dbReference type="PRINTS" id="PR00958">
    <property type="entry name" value="HOMSERKINASE"/>
</dbReference>
<dbReference type="InterPro" id="IPR006203">
    <property type="entry name" value="GHMP_knse_ATP-bd_CS"/>
</dbReference>
<evidence type="ECO:0000256" key="13">
    <source>
        <dbReference type="ARBA" id="ARBA00049375"/>
    </source>
</evidence>
<evidence type="ECO:0000313" key="18">
    <source>
        <dbReference type="Proteomes" id="UP001276300"/>
    </source>
</evidence>
<evidence type="ECO:0000256" key="11">
    <source>
        <dbReference type="ARBA" id="ARBA00022777"/>
    </source>
</evidence>
<evidence type="ECO:0000256" key="12">
    <source>
        <dbReference type="ARBA" id="ARBA00022840"/>
    </source>
</evidence>
<dbReference type="Gene3D" id="3.30.230.10">
    <property type="match status" value="1"/>
</dbReference>
<evidence type="ECO:0000256" key="10">
    <source>
        <dbReference type="ARBA" id="ARBA00022741"/>
    </source>
</evidence>
<dbReference type="Gene3D" id="3.30.70.890">
    <property type="entry name" value="GHMP kinase, C-terminal domain"/>
    <property type="match status" value="1"/>
</dbReference>
<dbReference type="Proteomes" id="UP001276300">
    <property type="component" value="Unassembled WGS sequence"/>
</dbReference>
<feature type="binding site" evidence="14">
    <location>
        <begin position="91"/>
        <end position="101"/>
    </location>
    <ligand>
        <name>ATP</name>
        <dbReference type="ChEBI" id="CHEBI:30616"/>
    </ligand>
</feature>
<dbReference type="AlphaFoldDB" id="A0AAW9C8K7"/>
<dbReference type="EC" id="2.7.1.39" evidence="4 14"/>
<comment type="caution">
    <text evidence="17">The sequence shown here is derived from an EMBL/GenBank/DDBJ whole genome shotgun (WGS) entry which is preliminary data.</text>
</comment>
<evidence type="ECO:0000313" key="17">
    <source>
        <dbReference type="EMBL" id="MDW3778172.1"/>
    </source>
</evidence>
<dbReference type="PANTHER" id="PTHR20861">
    <property type="entry name" value="HOMOSERINE/4-DIPHOSPHOCYTIDYL-2-C-METHYL-D-ERYTHRITOL KINASE"/>
    <property type="match status" value="1"/>
</dbReference>
<dbReference type="GO" id="GO:0004413">
    <property type="term" value="F:homoserine kinase activity"/>
    <property type="evidence" value="ECO:0007669"/>
    <property type="project" value="UniProtKB-UniRule"/>
</dbReference>
<dbReference type="NCBIfam" id="TIGR00191">
    <property type="entry name" value="thrB"/>
    <property type="match status" value="1"/>
</dbReference>
<comment type="similarity">
    <text evidence="3 14">Belongs to the GHMP kinase family. Homoserine kinase subfamily.</text>
</comment>
<evidence type="ECO:0000256" key="5">
    <source>
        <dbReference type="ARBA" id="ARBA00017858"/>
    </source>
</evidence>
<evidence type="ECO:0000256" key="8">
    <source>
        <dbReference type="ARBA" id="ARBA00022679"/>
    </source>
</evidence>
<keyword evidence="7 14" id="KW-0028">Amino-acid biosynthesis</keyword>
<evidence type="ECO:0000256" key="2">
    <source>
        <dbReference type="ARBA" id="ARBA00005015"/>
    </source>
</evidence>
<dbReference type="InterPro" id="IPR006204">
    <property type="entry name" value="GHMP_kinase_N_dom"/>
</dbReference>
<sequence length="309" mass="33367">MVKVYAPASSANMSVGFDVLGAAVTPIDGSLLGDNVTVEAADRFSLQNVGHFADKLPNEPHENIVYQCWELFCREIGKQIPVAMTLEKNMPIGSGLGSSACSVVAALVAMNEHCGRPLDETRMLALMGELEGRISGSVHYDNVAPCYLGGMQLMIEENDIISQQVPCFEEWLWVLAYPGIKVSTAEARAILPAQYRRQDCIAHGRHLAGFIHACYSRQPQLAAKLMKDVIAEPYRTKLLPGFSEARQAVAGIGAIACGISGSGPTLFALCDKADTAQRVADWLGQNYLQNQEGFVHICRLDTAGARVVG</sequence>
<dbReference type="PROSITE" id="PS00627">
    <property type="entry name" value="GHMP_KINASES_ATP"/>
    <property type="match status" value="1"/>
</dbReference>
<keyword evidence="12 14" id="KW-0067">ATP-binding</keyword>
<accession>A0AAW9C8K7</accession>
<proteinExistence type="inferred from homology"/>
<evidence type="ECO:0000256" key="14">
    <source>
        <dbReference type="HAMAP-Rule" id="MF_00384"/>
    </source>
</evidence>
<dbReference type="InterPro" id="IPR013750">
    <property type="entry name" value="GHMP_kinase_C_dom"/>
</dbReference>
<evidence type="ECO:0000256" key="3">
    <source>
        <dbReference type="ARBA" id="ARBA00007370"/>
    </source>
</evidence>
<keyword evidence="10 14" id="KW-0547">Nucleotide-binding</keyword>
<protein>
    <recommendedName>
        <fullName evidence="5 14">Homoserine kinase</fullName>
        <shortName evidence="14">HK</shortName>
        <shortName evidence="14">HSK</shortName>
        <ecNumber evidence="4 14">2.7.1.39</ecNumber>
    </recommendedName>
</protein>
<gene>
    <name evidence="14 17" type="primary">thrB</name>
    <name evidence="17" type="ORF">QWU01_15285</name>
</gene>
<dbReference type="Pfam" id="PF00288">
    <property type="entry name" value="GHMP_kinases_N"/>
    <property type="match status" value="1"/>
</dbReference>
<evidence type="ECO:0000259" key="15">
    <source>
        <dbReference type="Pfam" id="PF00288"/>
    </source>
</evidence>
<organism evidence="17 18">
    <name type="scientific">Kluyvera cryocrescens</name>
    <name type="common">Kluyvera citrophila</name>
    <dbReference type="NCBI Taxonomy" id="580"/>
    <lineage>
        <taxon>Bacteria</taxon>
        <taxon>Pseudomonadati</taxon>
        <taxon>Pseudomonadota</taxon>
        <taxon>Gammaproteobacteria</taxon>
        <taxon>Enterobacterales</taxon>
        <taxon>Enterobacteriaceae</taxon>
        <taxon>Kluyvera</taxon>
    </lineage>
</organism>
<dbReference type="SUPFAM" id="SSF54211">
    <property type="entry name" value="Ribosomal protein S5 domain 2-like"/>
    <property type="match status" value="1"/>
</dbReference>
<evidence type="ECO:0000259" key="16">
    <source>
        <dbReference type="Pfam" id="PF08544"/>
    </source>
</evidence>
<dbReference type="RefSeq" id="WP_318242732.1">
    <property type="nucleotide sequence ID" value="NZ_JAUEQX010000012.1"/>
</dbReference>
<keyword evidence="8 14" id="KW-0808">Transferase</keyword>
<keyword evidence="6 14" id="KW-0963">Cytoplasm</keyword>
<comment type="pathway">
    <text evidence="2 14">Amino-acid biosynthesis; L-threonine biosynthesis; L-threonine from L-aspartate: step 4/5.</text>
</comment>
<dbReference type="PANTHER" id="PTHR20861:SF1">
    <property type="entry name" value="HOMOSERINE KINASE"/>
    <property type="match status" value="1"/>
</dbReference>
<dbReference type="GO" id="GO:0009088">
    <property type="term" value="P:threonine biosynthetic process"/>
    <property type="evidence" value="ECO:0007669"/>
    <property type="project" value="UniProtKB-UniRule"/>
</dbReference>
<dbReference type="SUPFAM" id="SSF55060">
    <property type="entry name" value="GHMP Kinase, C-terminal domain"/>
    <property type="match status" value="1"/>
</dbReference>
<evidence type="ECO:0000256" key="7">
    <source>
        <dbReference type="ARBA" id="ARBA00022605"/>
    </source>
</evidence>
<dbReference type="InterPro" id="IPR014721">
    <property type="entry name" value="Ribsml_uS5_D2-typ_fold_subgr"/>
</dbReference>
<evidence type="ECO:0000256" key="1">
    <source>
        <dbReference type="ARBA" id="ARBA00004496"/>
    </source>
</evidence>
<comment type="function">
    <text evidence="14">Catalyzes the ATP-dependent phosphorylation of L-homoserine to L-homoserine phosphate.</text>
</comment>
<dbReference type="EMBL" id="JAUEQX010000012">
    <property type="protein sequence ID" value="MDW3778172.1"/>
    <property type="molecule type" value="Genomic_DNA"/>
</dbReference>
<dbReference type="InterPro" id="IPR036554">
    <property type="entry name" value="GHMP_kinase_C_sf"/>
</dbReference>
<feature type="domain" description="GHMP kinase N-terminal" evidence="15">
    <location>
        <begin position="63"/>
        <end position="150"/>
    </location>
</feature>
<dbReference type="GO" id="GO:0005524">
    <property type="term" value="F:ATP binding"/>
    <property type="evidence" value="ECO:0007669"/>
    <property type="project" value="UniProtKB-UniRule"/>
</dbReference>
<comment type="catalytic activity">
    <reaction evidence="13 14">
        <text>L-homoserine + ATP = O-phospho-L-homoserine + ADP + H(+)</text>
        <dbReference type="Rhea" id="RHEA:13985"/>
        <dbReference type="ChEBI" id="CHEBI:15378"/>
        <dbReference type="ChEBI" id="CHEBI:30616"/>
        <dbReference type="ChEBI" id="CHEBI:57476"/>
        <dbReference type="ChEBI" id="CHEBI:57590"/>
        <dbReference type="ChEBI" id="CHEBI:456216"/>
        <dbReference type="EC" id="2.7.1.39"/>
    </reaction>
</comment>